<keyword evidence="4 7" id="KW-1133">Transmembrane helix</keyword>
<evidence type="ECO:0000256" key="3">
    <source>
        <dbReference type="ARBA" id="ARBA00022729"/>
    </source>
</evidence>
<dbReference type="PANTHER" id="PTHR46084">
    <property type="entry name" value="PROTEIN MALE DISCOVERER 2"/>
    <property type="match status" value="1"/>
</dbReference>
<accession>A0A804M806</accession>
<dbReference type="AlphaFoldDB" id="A0A804M806"/>
<organism evidence="8 9">
    <name type="scientific">Zea mays</name>
    <name type="common">Maize</name>
    <dbReference type="NCBI Taxonomy" id="4577"/>
    <lineage>
        <taxon>Eukaryota</taxon>
        <taxon>Viridiplantae</taxon>
        <taxon>Streptophyta</taxon>
        <taxon>Embryophyta</taxon>
        <taxon>Tracheophyta</taxon>
        <taxon>Spermatophyta</taxon>
        <taxon>Magnoliopsida</taxon>
        <taxon>Liliopsida</taxon>
        <taxon>Poales</taxon>
        <taxon>Poaceae</taxon>
        <taxon>PACMAD clade</taxon>
        <taxon>Panicoideae</taxon>
        <taxon>Andropogonodae</taxon>
        <taxon>Andropogoneae</taxon>
        <taxon>Tripsacinae</taxon>
        <taxon>Zea</taxon>
    </lineage>
</organism>
<keyword evidence="5 7" id="KW-0472">Membrane</keyword>
<evidence type="ECO:0000256" key="1">
    <source>
        <dbReference type="ARBA" id="ARBA00004479"/>
    </source>
</evidence>
<name>A0A804M806_MAIZE</name>
<keyword evidence="3" id="KW-0732">Signal</keyword>
<keyword evidence="9" id="KW-1185">Reference proteome</keyword>
<reference evidence="8" key="3">
    <citation type="submission" date="2021-05" db="UniProtKB">
        <authorList>
            <consortium name="EnsemblPlants"/>
        </authorList>
    </citation>
    <scope>IDENTIFICATION</scope>
    <source>
        <strain evidence="8">cv. B73</strain>
    </source>
</reference>
<sequence>MPFFPIICCGFFLQLSCRKNSILLEISSKVLLRDVLATISVFHKVCPFKSPFCRSSFQGNCFQDEYSVQQRPLQICTSGSTGQQGVIYGSKHPGHKHEKMEQPIWLLALEIATGVLLVVFVITGIVTASRSCKLKPSIRISSWNRSKSWSDEITVLIDSDMLKSLPKLSRQELEVACEDFSNIIGSTPETVVYKGTMKDGPEVSVISLCAFEGHWTSHHELFYQNKV</sequence>
<reference evidence="9" key="1">
    <citation type="submission" date="2015-12" db="EMBL/GenBank/DDBJ databases">
        <title>Update maize B73 reference genome by single molecule sequencing technologies.</title>
        <authorList>
            <consortium name="Maize Genome Sequencing Project"/>
            <person name="Ware D."/>
        </authorList>
    </citation>
    <scope>NUCLEOTIDE SEQUENCE [LARGE SCALE GENOMIC DNA]</scope>
    <source>
        <strain evidence="9">cv. B73</strain>
    </source>
</reference>
<feature type="transmembrane region" description="Helical" evidence="7">
    <location>
        <begin position="104"/>
        <end position="129"/>
    </location>
</feature>
<dbReference type="PANTHER" id="PTHR46084:SF41">
    <property type="entry name" value="LRR RECEPTOR-LIKE SERINE_THREONINE-PROTEIN KINASE-RELATED"/>
    <property type="match status" value="1"/>
</dbReference>
<proteinExistence type="predicted"/>
<evidence type="ECO:0000256" key="4">
    <source>
        <dbReference type="ARBA" id="ARBA00022989"/>
    </source>
</evidence>
<evidence type="ECO:0000256" key="7">
    <source>
        <dbReference type="SAM" id="Phobius"/>
    </source>
</evidence>
<dbReference type="Proteomes" id="UP000007305">
    <property type="component" value="Chromosome 2"/>
</dbReference>
<evidence type="ECO:0000256" key="6">
    <source>
        <dbReference type="ARBA" id="ARBA00037847"/>
    </source>
</evidence>
<comment type="subcellular location">
    <subcellularLocation>
        <location evidence="6">Endomembrane system</location>
        <topology evidence="6">Single-pass membrane protein</topology>
    </subcellularLocation>
    <subcellularLocation>
        <location evidence="1">Membrane</location>
        <topology evidence="1">Single-pass type I membrane protein</topology>
    </subcellularLocation>
</comment>
<dbReference type="OrthoDB" id="676979at2759"/>
<evidence type="ECO:0000313" key="8">
    <source>
        <dbReference type="EnsemblPlants" id="Zm00001eb065760_P005"/>
    </source>
</evidence>
<keyword evidence="2 7" id="KW-0812">Transmembrane</keyword>
<dbReference type="GO" id="GO:0016020">
    <property type="term" value="C:membrane"/>
    <property type="evidence" value="ECO:0007669"/>
    <property type="project" value="UniProtKB-SubCell"/>
</dbReference>
<protein>
    <submittedName>
        <fullName evidence="8">Uncharacterized protein</fullName>
    </submittedName>
</protein>
<evidence type="ECO:0000313" key="9">
    <source>
        <dbReference type="Proteomes" id="UP000007305"/>
    </source>
</evidence>
<dbReference type="Gramene" id="Zm00001eb065760_T005">
    <property type="protein sequence ID" value="Zm00001eb065760_P005"/>
    <property type="gene ID" value="Zm00001eb065760"/>
</dbReference>
<reference evidence="8" key="2">
    <citation type="submission" date="2019-07" db="EMBL/GenBank/DDBJ databases">
        <authorList>
            <person name="Seetharam A."/>
            <person name="Woodhouse M."/>
            <person name="Cannon E."/>
        </authorList>
    </citation>
    <scope>NUCLEOTIDE SEQUENCE [LARGE SCALE GENOMIC DNA]</scope>
    <source>
        <strain evidence="8">cv. B73</strain>
    </source>
</reference>
<gene>
    <name evidence="8" type="primary">LOC107228386</name>
</gene>
<evidence type="ECO:0000256" key="5">
    <source>
        <dbReference type="ARBA" id="ARBA00023136"/>
    </source>
</evidence>
<evidence type="ECO:0000256" key="2">
    <source>
        <dbReference type="ARBA" id="ARBA00022692"/>
    </source>
</evidence>
<dbReference type="GO" id="GO:0012505">
    <property type="term" value="C:endomembrane system"/>
    <property type="evidence" value="ECO:0007669"/>
    <property type="project" value="UniProtKB-SubCell"/>
</dbReference>
<dbReference type="EnsemblPlants" id="Zm00001eb065760_T005">
    <property type="protein sequence ID" value="Zm00001eb065760_P005"/>
    <property type="gene ID" value="Zm00001eb065760"/>
</dbReference>